<dbReference type="Proteomes" id="UP001142489">
    <property type="component" value="Unassembled WGS sequence"/>
</dbReference>
<gene>
    <name evidence="2" type="ORF">JRQ81_020157</name>
</gene>
<evidence type="ECO:0000313" key="2">
    <source>
        <dbReference type="EMBL" id="KAJ7320646.1"/>
    </source>
</evidence>
<keyword evidence="3" id="KW-1185">Reference proteome</keyword>
<accession>A0A9Q1AZ87</accession>
<name>A0A9Q1AZ87_9SAUR</name>
<sequence length="546" mass="60398">MAFALPVSHEGARKKRPGRARAAKREGDGRGNRDSGGERKQNSVISCSESFLTRRDVSAGALFVLRRDRFLLKQTIRVRGKGLRRVPSELWKLAANGVAGGLLHREPGRPWKSLEKVDRSSLCDQTEPRPPSRRVFYSQGSRALKEQQIEKAKARDRSGNVVRKQAPRRLPLKQDRGALPGCKPANQKAGRNALPRKKGRPRTHVVEEQTSYVPQILRSGNPGAGGHPQGEGVVLSKQSLGHPVFIREVLNLPGARRKKVQRTREIPGRHSGPHTDNINSLNWNQLEPLLVNSLPPPTHGIHLPPSHFLRPSHLPLQSASGLENNRGENPSTASAVLLQSALSQQQMHPAPRRRNPLFSVCGVLCFARLFSALIPSLRCPMNQKGEPRSFSATLPVPSFPACLDPAACCFSSSFPSFPSTHSLPFPLGSRDVEAARGKSPPPRTLRPIRCSESHFQTSRIPVSGRCSWDAEGPLRARRKGASQGVRRESARNYRLPPFAPFLTSPLATLPCRSVSDSVTVKRKKQQKHQYALHMCCSYKDHRPQVT</sequence>
<evidence type="ECO:0000256" key="1">
    <source>
        <dbReference type="SAM" id="MobiDB-lite"/>
    </source>
</evidence>
<feature type="region of interest" description="Disordered" evidence="1">
    <location>
        <begin position="174"/>
        <end position="208"/>
    </location>
</feature>
<organism evidence="2 3">
    <name type="scientific">Phrynocephalus forsythii</name>
    <dbReference type="NCBI Taxonomy" id="171643"/>
    <lineage>
        <taxon>Eukaryota</taxon>
        <taxon>Metazoa</taxon>
        <taxon>Chordata</taxon>
        <taxon>Craniata</taxon>
        <taxon>Vertebrata</taxon>
        <taxon>Euteleostomi</taxon>
        <taxon>Lepidosauria</taxon>
        <taxon>Squamata</taxon>
        <taxon>Bifurcata</taxon>
        <taxon>Unidentata</taxon>
        <taxon>Episquamata</taxon>
        <taxon>Toxicofera</taxon>
        <taxon>Iguania</taxon>
        <taxon>Acrodonta</taxon>
        <taxon>Agamidae</taxon>
        <taxon>Agaminae</taxon>
        <taxon>Phrynocephalus</taxon>
    </lineage>
</organism>
<feature type="region of interest" description="Disordered" evidence="1">
    <location>
        <begin position="256"/>
        <end position="280"/>
    </location>
</feature>
<dbReference type="EMBL" id="JAPFRF010000010">
    <property type="protein sequence ID" value="KAJ7320646.1"/>
    <property type="molecule type" value="Genomic_DNA"/>
</dbReference>
<evidence type="ECO:0000313" key="3">
    <source>
        <dbReference type="Proteomes" id="UP001142489"/>
    </source>
</evidence>
<feature type="region of interest" description="Disordered" evidence="1">
    <location>
        <begin position="121"/>
        <end position="141"/>
    </location>
</feature>
<feature type="compositionally biased region" description="Basic residues" evidence="1">
    <location>
        <begin position="194"/>
        <end position="203"/>
    </location>
</feature>
<feature type="compositionally biased region" description="Basic residues" evidence="1">
    <location>
        <begin position="12"/>
        <end position="22"/>
    </location>
</feature>
<feature type="compositionally biased region" description="Basic and acidic residues" evidence="1">
    <location>
        <begin position="23"/>
        <end position="41"/>
    </location>
</feature>
<protein>
    <submittedName>
        <fullName evidence="2">Uncharacterized protein</fullName>
    </submittedName>
</protein>
<feature type="region of interest" description="Disordered" evidence="1">
    <location>
        <begin position="1"/>
        <end position="43"/>
    </location>
</feature>
<proteinExistence type="predicted"/>
<comment type="caution">
    <text evidence="2">The sequence shown here is derived from an EMBL/GenBank/DDBJ whole genome shotgun (WGS) entry which is preliminary data.</text>
</comment>
<dbReference type="AlphaFoldDB" id="A0A9Q1AZ87"/>
<reference evidence="2" key="1">
    <citation type="journal article" date="2023" name="DNA Res.">
        <title>Chromosome-level genome assembly of Phrynocephalus forsythii using third-generation DNA sequencing and Hi-C analysis.</title>
        <authorList>
            <person name="Qi Y."/>
            <person name="Zhao W."/>
            <person name="Zhao Y."/>
            <person name="Niu C."/>
            <person name="Cao S."/>
            <person name="Zhang Y."/>
        </authorList>
    </citation>
    <scope>NUCLEOTIDE SEQUENCE</scope>
    <source>
        <tissue evidence="2">Muscle</tissue>
    </source>
</reference>